<sequence length="582" mass="62694">MNRKRLVTAVATGAAAVMALSACGGSSSGGGSGTGAGFNAAMDSVLNPSDKKGGTIKIANAGTWDSLDPGETYYGYSWNFLRLYGRSLVMFKPAPGKASNELVPDLAESLGTPSDGGKTWTYKIRKGVKYEDGTEVKAKDVAYAVLRSTDKETFPNGPAYFEGFLNLPEGYKGPYKSPGVDTSSAISTPDDYTIVFKLKAPFGGFDYFAQLPQTVPVPQAKDTGAKYKEHVISTGPYKFDKNEIDKRFNLVRNDQWDASTDPNRKALPDGYDVEMNVNADDIDNRLVNGDLQIDIAGTGVQPASLSRILNNNDLKSSSDNPTIARLWYTSINPTVAPLDNIDCRKAIEYAADRTSYQTAYGGPFSGGDIATTLMPPLIPGYQKFDLYPAGPDNKGDQAKAKEALAACGQPNGFETNIAYRAERPKEKATAESLQQSLAAVGIKLTLKPYPQGDYFSQYAGNPPFVVSNKLGLAINGWGADWNDGFGFLSQIVDSRVIRETGGSSNTSVRIPEVDKMLDAAIAETDTGKREAMWGEIDKRVMQEAVILPGVYAKSLLLRGKGLTNVFVSEAYGMYDYLNLGTA</sequence>
<protein>
    <submittedName>
        <fullName evidence="3">ABC transporter substrate-binding protein</fullName>
    </submittedName>
</protein>
<keyword evidence="1" id="KW-0732">Signal</keyword>
<gene>
    <name evidence="3" type="ORF">BJP25_01140</name>
</gene>
<reference evidence="3 4" key="1">
    <citation type="submission" date="2016-10" db="EMBL/GenBank/DDBJ databases">
        <title>The Draft Genome Sequence of Actinokineospora bangkokensis 44EHWT reveals the biosynthetic pathway of antifungal compounds Thailandins with unusual extender unit butylmalonyl-CoA.</title>
        <authorList>
            <person name="Greule A."/>
            <person name="Intra B."/>
            <person name="Flemming S."/>
            <person name="Rommel M.G."/>
            <person name="Panbangred W."/>
            <person name="Bechthold A."/>
        </authorList>
    </citation>
    <scope>NUCLEOTIDE SEQUENCE [LARGE SCALE GENOMIC DNA]</scope>
    <source>
        <strain evidence="3 4">44EHW</strain>
    </source>
</reference>
<dbReference type="EMBL" id="MKQR01000028">
    <property type="protein sequence ID" value="OLR89673.1"/>
    <property type="molecule type" value="Genomic_DNA"/>
</dbReference>
<dbReference type="PIRSF" id="PIRSF002741">
    <property type="entry name" value="MppA"/>
    <property type="match status" value="1"/>
</dbReference>
<organism evidence="3 4">
    <name type="scientific">Actinokineospora bangkokensis</name>
    <dbReference type="NCBI Taxonomy" id="1193682"/>
    <lineage>
        <taxon>Bacteria</taxon>
        <taxon>Bacillati</taxon>
        <taxon>Actinomycetota</taxon>
        <taxon>Actinomycetes</taxon>
        <taxon>Pseudonocardiales</taxon>
        <taxon>Pseudonocardiaceae</taxon>
        <taxon>Actinokineospora</taxon>
    </lineage>
</organism>
<dbReference type="InterPro" id="IPR030678">
    <property type="entry name" value="Peptide/Ni-bd"/>
</dbReference>
<dbReference type="STRING" id="1193682.BJP25_01140"/>
<dbReference type="AlphaFoldDB" id="A0A1Q9LCD0"/>
<dbReference type="InterPro" id="IPR039424">
    <property type="entry name" value="SBP_5"/>
</dbReference>
<dbReference type="Proteomes" id="UP000186040">
    <property type="component" value="Unassembled WGS sequence"/>
</dbReference>
<dbReference type="CDD" id="cd08506">
    <property type="entry name" value="PBP2_clavulanate_OppA2"/>
    <property type="match status" value="1"/>
</dbReference>
<accession>A0A1Q9LCD0</accession>
<dbReference type="GO" id="GO:0043190">
    <property type="term" value="C:ATP-binding cassette (ABC) transporter complex"/>
    <property type="evidence" value="ECO:0007669"/>
    <property type="project" value="InterPro"/>
</dbReference>
<proteinExistence type="predicted"/>
<evidence type="ECO:0000313" key="3">
    <source>
        <dbReference type="EMBL" id="OLR89673.1"/>
    </source>
</evidence>
<dbReference type="Gene3D" id="3.10.105.10">
    <property type="entry name" value="Dipeptide-binding Protein, Domain 3"/>
    <property type="match status" value="1"/>
</dbReference>
<dbReference type="Gene3D" id="3.40.190.10">
    <property type="entry name" value="Periplasmic binding protein-like II"/>
    <property type="match status" value="1"/>
</dbReference>
<comment type="caution">
    <text evidence="3">The sequence shown here is derived from an EMBL/GenBank/DDBJ whole genome shotgun (WGS) entry which is preliminary data.</text>
</comment>
<dbReference type="GO" id="GO:1904680">
    <property type="term" value="F:peptide transmembrane transporter activity"/>
    <property type="evidence" value="ECO:0007669"/>
    <property type="project" value="TreeGrafter"/>
</dbReference>
<dbReference type="RefSeq" id="WP_075977882.1">
    <property type="nucleotide sequence ID" value="NZ_MKQR01000028.1"/>
</dbReference>
<keyword evidence="4" id="KW-1185">Reference proteome</keyword>
<evidence type="ECO:0000313" key="4">
    <source>
        <dbReference type="Proteomes" id="UP000186040"/>
    </source>
</evidence>
<feature type="domain" description="Solute-binding protein family 5" evidence="2">
    <location>
        <begin position="101"/>
        <end position="494"/>
    </location>
</feature>
<dbReference type="InterPro" id="IPR000914">
    <property type="entry name" value="SBP_5_dom"/>
</dbReference>
<dbReference type="GO" id="GO:0042597">
    <property type="term" value="C:periplasmic space"/>
    <property type="evidence" value="ECO:0007669"/>
    <property type="project" value="UniProtKB-ARBA"/>
</dbReference>
<dbReference type="SUPFAM" id="SSF53850">
    <property type="entry name" value="Periplasmic binding protein-like II"/>
    <property type="match status" value="1"/>
</dbReference>
<feature type="chain" id="PRO_5039477019" evidence="1">
    <location>
        <begin position="23"/>
        <end position="582"/>
    </location>
</feature>
<dbReference type="PANTHER" id="PTHR30290">
    <property type="entry name" value="PERIPLASMIC BINDING COMPONENT OF ABC TRANSPORTER"/>
    <property type="match status" value="1"/>
</dbReference>
<dbReference type="PROSITE" id="PS51257">
    <property type="entry name" value="PROKAR_LIPOPROTEIN"/>
    <property type="match status" value="1"/>
</dbReference>
<evidence type="ECO:0000256" key="1">
    <source>
        <dbReference type="SAM" id="SignalP"/>
    </source>
</evidence>
<dbReference type="PANTHER" id="PTHR30290:SF83">
    <property type="entry name" value="ABC TRANSPORTER SUBSTRATE-BINDING PROTEIN"/>
    <property type="match status" value="1"/>
</dbReference>
<feature type="signal peptide" evidence="1">
    <location>
        <begin position="1"/>
        <end position="22"/>
    </location>
</feature>
<dbReference type="GO" id="GO:0015833">
    <property type="term" value="P:peptide transport"/>
    <property type="evidence" value="ECO:0007669"/>
    <property type="project" value="TreeGrafter"/>
</dbReference>
<dbReference type="OrthoDB" id="9796817at2"/>
<dbReference type="Pfam" id="PF00496">
    <property type="entry name" value="SBP_bac_5"/>
    <property type="match status" value="1"/>
</dbReference>
<name>A0A1Q9LCD0_9PSEU</name>
<evidence type="ECO:0000259" key="2">
    <source>
        <dbReference type="Pfam" id="PF00496"/>
    </source>
</evidence>